<feature type="compositionally biased region" description="Pro residues" evidence="2">
    <location>
        <begin position="169"/>
        <end position="178"/>
    </location>
</feature>
<organism evidence="3 4">
    <name type="scientific">Olpidium bornovanus</name>
    <dbReference type="NCBI Taxonomy" id="278681"/>
    <lineage>
        <taxon>Eukaryota</taxon>
        <taxon>Fungi</taxon>
        <taxon>Fungi incertae sedis</taxon>
        <taxon>Olpidiomycota</taxon>
        <taxon>Olpidiomycotina</taxon>
        <taxon>Olpidiomycetes</taxon>
        <taxon>Olpidiales</taxon>
        <taxon>Olpidiaceae</taxon>
        <taxon>Olpidium</taxon>
    </lineage>
</organism>
<dbReference type="InterPro" id="IPR035426">
    <property type="entry name" value="Gemin2/Brr1"/>
</dbReference>
<evidence type="ECO:0000256" key="2">
    <source>
        <dbReference type="SAM" id="MobiDB-lite"/>
    </source>
</evidence>
<dbReference type="AlphaFoldDB" id="A0A8H8DI88"/>
<feature type="compositionally biased region" description="Acidic residues" evidence="2">
    <location>
        <begin position="278"/>
        <end position="305"/>
    </location>
</feature>
<protein>
    <submittedName>
        <fullName evidence="3">Uncharacterized protein</fullName>
    </submittedName>
</protein>
<dbReference type="EMBL" id="JAEFCI010007057">
    <property type="protein sequence ID" value="KAG5459308.1"/>
    <property type="molecule type" value="Genomic_DNA"/>
</dbReference>
<evidence type="ECO:0000256" key="1">
    <source>
        <dbReference type="ARBA" id="ARBA00025758"/>
    </source>
</evidence>
<feature type="compositionally biased region" description="Low complexity" evidence="2">
    <location>
        <begin position="51"/>
        <end position="64"/>
    </location>
</feature>
<dbReference type="GO" id="GO:0000387">
    <property type="term" value="P:spliceosomal snRNP assembly"/>
    <property type="evidence" value="ECO:0007669"/>
    <property type="project" value="InterPro"/>
</dbReference>
<dbReference type="Proteomes" id="UP000673691">
    <property type="component" value="Unassembled WGS sequence"/>
</dbReference>
<dbReference type="PANTHER" id="PTHR12794:SF0">
    <property type="entry name" value="GEM-ASSOCIATED PROTEIN 2"/>
    <property type="match status" value="1"/>
</dbReference>
<feature type="compositionally biased region" description="Basic and acidic residues" evidence="2">
    <location>
        <begin position="196"/>
        <end position="211"/>
    </location>
</feature>
<feature type="compositionally biased region" description="Low complexity" evidence="2">
    <location>
        <begin position="1"/>
        <end position="10"/>
    </location>
</feature>
<evidence type="ECO:0000313" key="3">
    <source>
        <dbReference type="EMBL" id="KAG5459308.1"/>
    </source>
</evidence>
<dbReference type="GO" id="GO:0005634">
    <property type="term" value="C:nucleus"/>
    <property type="evidence" value="ECO:0007669"/>
    <property type="project" value="TreeGrafter"/>
</dbReference>
<reference evidence="3 4" key="1">
    <citation type="journal article" name="Sci. Rep.">
        <title>Genome-scale phylogenetic analyses confirm Olpidium as the closest living zoosporic fungus to the non-flagellated, terrestrial fungi.</title>
        <authorList>
            <person name="Chang Y."/>
            <person name="Rochon D."/>
            <person name="Sekimoto S."/>
            <person name="Wang Y."/>
            <person name="Chovatia M."/>
            <person name="Sandor L."/>
            <person name="Salamov A."/>
            <person name="Grigoriev I.V."/>
            <person name="Stajich J.E."/>
            <person name="Spatafora J.W."/>
        </authorList>
    </citation>
    <scope>NUCLEOTIDE SEQUENCE [LARGE SCALE GENOMIC DNA]</scope>
    <source>
        <strain evidence="3">S191</strain>
    </source>
</reference>
<sequence length="422" mass="43968">MSAAAGADAAPGGGARGSARHAATEGNGDGPGRRTRNKLGDSNNGAGGSSSCGSIGNANLSRRVAGGGGGARRSRPQQFGPEPFASSFRSFLPVASDDDNDEEDDSGGGADAGPPASGEDYLRWVRRQAARCPDVVTVPLDRSKVRKSTRPLPGREEEEGSRAAGPQRDTPPPLPPPSAEWESRFLEAFRERGKSLRRYVSDRVNEEDKSRAGLPGPKDMNSWRSFLYGQGKPCGTSCRGSEREPAEDGGGGGGGDDDDQGLVVAVDGGEVGEPPAADGDDRDPVSGEDEGPWADGPDERDEGEEGAVGAGASAADEEVPAVESLSVSSALDDRSASGGAQPTLRLLAKFDQARWIFAVLSRLDPLLEASEVAVLRDLCRECLKLRARLVGAPVSSRFALGCALKIRTGTSRRAVVRLETGY</sequence>
<comment type="similarity">
    <text evidence="1">Belongs to the gemin-2 family.</text>
</comment>
<dbReference type="PANTHER" id="PTHR12794">
    <property type="entry name" value="GEMIN2"/>
    <property type="match status" value="1"/>
</dbReference>
<keyword evidence="4" id="KW-1185">Reference proteome</keyword>
<feature type="compositionally biased region" description="Acidic residues" evidence="2">
    <location>
        <begin position="96"/>
        <end position="106"/>
    </location>
</feature>
<accession>A0A8H8DI88</accession>
<dbReference type="GO" id="GO:0032797">
    <property type="term" value="C:SMN complex"/>
    <property type="evidence" value="ECO:0007669"/>
    <property type="project" value="TreeGrafter"/>
</dbReference>
<comment type="caution">
    <text evidence="3">The sequence shown here is derived from an EMBL/GenBank/DDBJ whole genome shotgun (WGS) entry which is preliminary data.</text>
</comment>
<gene>
    <name evidence="3" type="ORF">BJ554DRAFT_300</name>
</gene>
<evidence type="ECO:0000313" key="4">
    <source>
        <dbReference type="Proteomes" id="UP000673691"/>
    </source>
</evidence>
<feature type="region of interest" description="Disordered" evidence="2">
    <location>
        <begin position="1"/>
        <end position="182"/>
    </location>
</feature>
<dbReference type="Pfam" id="PF04938">
    <property type="entry name" value="SIP1"/>
    <property type="match status" value="1"/>
</dbReference>
<dbReference type="Gene3D" id="1.20.58.1070">
    <property type="match status" value="1"/>
</dbReference>
<dbReference type="OrthoDB" id="428895at2759"/>
<name>A0A8H8DI88_9FUNG</name>
<proteinExistence type="inferred from homology"/>
<feature type="region of interest" description="Disordered" evidence="2">
    <location>
        <begin position="196"/>
        <end position="338"/>
    </location>
</feature>